<protein>
    <submittedName>
        <fullName evidence="11">EGF-like domain-containing protein</fullName>
    </submittedName>
</protein>
<dbReference type="InterPro" id="IPR005018">
    <property type="entry name" value="DOMON_domain"/>
</dbReference>
<dbReference type="SUPFAM" id="SSF49344">
    <property type="entry name" value="CBD9-like"/>
    <property type="match status" value="1"/>
</dbReference>
<evidence type="ECO:0000313" key="11">
    <source>
        <dbReference type="WBParaSite" id="HCON_00036620-00001"/>
    </source>
</evidence>
<dbReference type="InterPro" id="IPR036084">
    <property type="entry name" value="Ser_inhib-like_sf"/>
</dbReference>
<evidence type="ECO:0000256" key="4">
    <source>
        <dbReference type="SAM" id="MobiDB-lite"/>
    </source>
</evidence>
<sequence>MPWWAILLLALAGITSAHVRLTFPPARQPDFDFFSSSNSRLPCGVPKPPIDKGVRTFLKAGSTVDVQWTTAIPHMGGVRLEVLNSLDEPIAIFTNFLDPYNITQGGKAIVLPPGFECADCAIRITHQATEYGDNYFFYSCGDVNILKEIPDGDTCSLHGIRENGICRCKPNYYGDHCQFTADCSNNDDCGVDGLCQTSPTDGAKQCHCMGGRYGDNCEKESPSMKSSFEFNESLYNMREADNNKIFWRILNDEVEVVLRYPGESWVALGWKPQNAECPQIANQFSASTTRPSSSHPLHKVEITPREKPPATTTIRTTVQVTTRISPGITPLVTSRIATTNITTTSSNESIEECGPNEQWSTCPEMSRDCEPSCDWTRFPETIPNCPRSCGTARCVCKEGFVRMTNDEEACVPFDFCDKEAEPSCPTNSTWAKCGTACEPSCANMYDTAPCPATCEKSACTCADNYVRYQGTCIYWGDCPDIDSHFHEEHLTNQTAEIMNIPSVSVDVPIQTRITSTTRATITSTENLKCAVNETVVECGRVCEADCVSIFTRSDCDECGSPACACMQGYARNPQGTCVYWGDCPVNNSAQATTTTTSAPTTRKKIEKPSKIKVGGDVCYGDFRYPPGCSECDYKLSWNYVEDSDEIEFSLETKLMQNSWTGLGLSKDGSMVDADMMIVKSFIGKLSLHDMYSQGYGAPLKDKQQDLFTPNVIGTHSNGILRAQFMRKRKTGDKNDRSFVDECWKMMFPVNGGKLDESGNITAHIETPLVTEKEVCIRSCREEKKDTNNTSCENSYRYPANCTGDDCEYRASWTYDSAKNDIRFEISSRNIGRWTGIGFSKDGQMTNSDIYTGWVYEGKAFVTDRFAYGRQLPAIDPADRQNIYDIGGKIEDDVQTLWFRRPVLSKDHLTDFPLDECWYFLFPIGGGRVLARKSSDFTNPRTPIGYHDLYQPRSSLNKICICDADGKRISARSRTRREVVLANSPPIVTKPNAMECTDMVVGSVIDGRGRVRDFYSPSKATPRPDSVFGGSDSLTAAAAFREDGITTVVFRKKLQADDEWDHTIKGPMTVIWAKGANPNNYQHTTGGAPIKADPDFFTSDAFKYHGRNQRGVLTIDFLKDTKKEQLKHGLHIDASTCSGSFSFPADCIESDAETPCQYVMRWVSDGEVARFSVEAKMKTSQWVAVGFSPDGGMAGSDAVIIGIQRDDVVTVTDQFMPNYGRPIIDEQQDIFDVETNYDEGILTANFSRELFSNDKNDINLQDCVHLLFTITANQIEPTGEIRKHGETPIASQTKVCLNTCSELPSTVKILKGGAKEAGKPETPKTPTATTEPTRPETKTKSTTVLQMPPIIKQAPPFVVYEPTEPAKSRYGLRVRILNKEYVPALADPQSEYYQSFTKTVTSAVNDLLAKRWKGMQVSKLIGYSKGSVIAEFEVVSERDAPRPIEVKSLFEENAVRGTIGELAIEPSTIKAHAIDSTPTMEEPEFGKAFVRNLVIIGAAALLLIFAVTCTCCLLCRVRKSSRYNSYPVPHPTPYLYGNGMAKAPAGFDNAAFFNHQRHYSQATTASTKNGNSPQSAEGRGETPGGIGETTYQEWYSKVGSKPASQQHEEAPVTATRPPSTTPYVSYPNDPSGYYTLGGEHRTESGPKHFRSPF</sequence>
<feature type="domain" description="DOMON" evidence="9">
    <location>
        <begin position="947"/>
        <end position="1074"/>
    </location>
</feature>
<feature type="compositionally biased region" description="Polar residues" evidence="4">
    <location>
        <begin position="1560"/>
        <end position="1574"/>
    </location>
</feature>
<feature type="region of interest" description="Disordered" evidence="4">
    <location>
        <begin position="1560"/>
        <end position="1652"/>
    </location>
</feature>
<dbReference type="Pfam" id="PF07974">
    <property type="entry name" value="EGF_2"/>
    <property type="match status" value="1"/>
</dbReference>
<organism evidence="10 11">
    <name type="scientific">Haemonchus contortus</name>
    <name type="common">Barber pole worm</name>
    <dbReference type="NCBI Taxonomy" id="6289"/>
    <lineage>
        <taxon>Eukaryota</taxon>
        <taxon>Metazoa</taxon>
        <taxon>Ecdysozoa</taxon>
        <taxon>Nematoda</taxon>
        <taxon>Chromadorea</taxon>
        <taxon>Rhabditida</taxon>
        <taxon>Rhabditina</taxon>
        <taxon>Rhabditomorpha</taxon>
        <taxon>Strongyloidea</taxon>
        <taxon>Trichostrongylidae</taxon>
        <taxon>Haemonchus</taxon>
    </lineage>
</organism>
<keyword evidence="2 3" id="KW-1015">Disulfide bond</keyword>
<evidence type="ECO:0000259" key="9">
    <source>
        <dbReference type="PROSITE" id="PS50836"/>
    </source>
</evidence>
<dbReference type="InterPro" id="IPR000082">
    <property type="entry name" value="SEA_dom"/>
</dbReference>
<dbReference type="GO" id="GO:0004867">
    <property type="term" value="F:serine-type endopeptidase inhibitor activity"/>
    <property type="evidence" value="ECO:0007669"/>
    <property type="project" value="UniProtKB-KW"/>
</dbReference>
<dbReference type="OMA" id="EPNGEPT"/>
<evidence type="ECO:0000256" key="3">
    <source>
        <dbReference type="PROSITE-ProRule" id="PRU00076"/>
    </source>
</evidence>
<dbReference type="PANTHER" id="PTHR46901:SF3">
    <property type="entry name" value="EGF-LIKE DOMAIN-CONTAINING PROTEIN"/>
    <property type="match status" value="1"/>
</dbReference>
<reference evidence="11" key="1">
    <citation type="submission" date="2020-12" db="UniProtKB">
        <authorList>
            <consortium name="WormBaseParasite"/>
        </authorList>
    </citation>
    <scope>IDENTIFICATION</scope>
    <source>
        <strain evidence="11">MHco3</strain>
    </source>
</reference>
<evidence type="ECO:0000256" key="2">
    <source>
        <dbReference type="ARBA" id="ARBA00023157"/>
    </source>
</evidence>
<evidence type="ECO:0000259" key="8">
    <source>
        <dbReference type="PROSITE" id="PS50026"/>
    </source>
</evidence>
<feature type="domain" description="SEA" evidence="7">
    <location>
        <begin position="1365"/>
        <end position="1475"/>
    </location>
</feature>
<comment type="caution">
    <text evidence="3">Lacks conserved residue(s) required for the propagation of feature annotation.</text>
</comment>
<keyword evidence="1" id="KW-0646">Protease inhibitor</keyword>
<accession>A0A7I4Y0F5</accession>
<dbReference type="CDD" id="cd19941">
    <property type="entry name" value="TIL"/>
    <property type="match status" value="3"/>
</dbReference>
<dbReference type="Pfam" id="PF01826">
    <property type="entry name" value="TIL"/>
    <property type="match status" value="3"/>
</dbReference>
<keyword evidence="6" id="KW-0732">Signal</keyword>
<feature type="signal peptide" evidence="6">
    <location>
        <begin position="1"/>
        <end position="17"/>
    </location>
</feature>
<dbReference type="Gene3D" id="2.60.40.1210">
    <property type="entry name" value="Cellobiose dehydrogenase, cytochrome domain"/>
    <property type="match status" value="1"/>
</dbReference>
<dbReference type="WBParaSite" id="HCON_00036620-00001">
    <property type="protein sequence ID" value="HCON_00036620-00001"/>
    <property type="gene ID" value="HCON_00036620"/>
</dbReference>
<feature type="disulfide bond" evidence="3">
    <location>
        <begin position="189"/>
        <end position="206"/>
    </location>
</feature>
<dbReference type="Gene3D" id="2.10.25.10">
    <property type="entry name" value="Laminin"/>
    <property type="match status" value="4"/>
</dbReference>
<name>A0A7I4Y0F5_HAECO</name>
<dbReference type="SUPFAM" id="SSF82671">
    <property type="entry name" value="SEA domain"/>
    <property type="match status" value="1"/>
</dbReference>
<feature type="compositionally biased region" description="Basic and acidic residues" evidence="4">
    <location>
        <begin position="1312"/>
        <end position="1321"/>
    </location>
</feature>
<dbReference type="SMART" id="SM00664">
    <property type="entry name" value="DoH"/>
    <property type="match status" value="4"/>
</dbReference>
<dbReference type="PROSITE" id="PS00022">
    <property type="entry name" value="EGF_1"/>
    <property type="match status" value="2"/>
</dbReference>
<feature type="region of interest" description="Disordered" evidence="4">
    <location>
        <begin position="1311"/>
        <end position="1341"/>
    </location>
</feature>
<keyword evidence="5" id="KW-0812">Transmembrane</keyword>
<keyword evidence="5" id="KW-0472">Membrane</keyword>
<evidence type="ECO:0000259" key="7">
    <source>
        <dbReference type="PROSITE" id="PS50024"/>
    </source>
</evidence>
<keyword evidence="10" id="KW-1185">Reference proteome</keyword>
<keyword evidence="5" id="KW-1133">Transmembrane helix</keyword>
<dbReference type="PANTHER" id="PTHR46901">
    <property type="entry name" value="GH04942P"/>
    <property type="match status" value="1"/>
</dbReference>
<feature type="domain" description="DOMON" evidence="9">
    <location>
        <begin position="631"/>
        <end position="752"/>
    </location>
</feature>
<keyword evidence="3" id="KW-0245">EGF-like domain</keyword>
<evidence type="ECO:0000256" key="5">
    <source>
        <dbReference type="SAM" id="Phobius"/>
    </source>
</evidence>
<dbReference type="Pfam" id="PF01390">
    <property type="entry name" value="SEA"/>
    <property type="match status" value="1"/>
</dbReference>
<dbReference type="OrthoDB" id="188511at2759"/>
<feature type="domain" description="DOMON" evidence="9">
    <location>
        <begin position="1155"/>
        <end position="1272"/>
    </location>
</feature>
<dbReference type="CDD" id="cd09631">
    <property type="entry name" value="DOMON_DOH"/>
    <property type="match status" value="4"/>
</dbReference>
<dbReference type="PROSITE" id="PS50836">
    <property type="entry name" value="DOMON"/>
    <property type="match status" value="4"/>
</dbReference>
<dbReference type="SMART" id="SM00181">
    <property type="entry name" value="EGF"/>
    <property type="match status" value="4"/>
</dbReference>
<dbReference type="Proteomes" id="UP000025227">
    <property type="component" value="Unplaced"/>
</dbReference>
<dbReference type="SUPFAM" id="SSF57567">
    <property type="entry name" value="Serine protease inhibitors"/>
    <property type="match status" value="3"/>
</dbReference>
<dbReference type="InterPro" id="IPR045266">
    <property type="entry name" value="DOH_DOMON"/>
</dbReference>
<feature type="transmembrane region" description="Helical" evidence="5">
    <location>
        <begin position="1492"/>
        <end position="1514"/>
    </location>
</feature>
<dbReference type="PROSITE" id="PS50026">
    <property type="entry name" value="EGF_3"/>
    <property type="match status" value="1"/>
</dbReference>
<dbReference type="InterPro" id="IPR002919">
    <property type="entry name" value="TIL_dom"/>
</dbReference>
<evidence type="ECO:0000313" key="10">
    <source>
        <dbReference type="Proteomes" id="UP000025227"/>
    </source>
</evidence>
<dbReference type="InterPro" id="IPR013111">
    <property type="entry name" value="EGF_extracell"/>
</dbReference>
<feature type="domain" description="EGF-like" evidence="8">
    <location>
        <begin position="179"/>
        <end position="218"/>
    </location>
</feature>
<feature type="disulfide bond" evidence="3">
    <location>
        <begin position="208"/>
        <end position="217"/>
    </location>
</feature>
<feature type="domain" description="DOMON" evidence="9">
    <location>
        <begin position="806"/>
        <end position="925"/>
    </location>
</feature>
<proteinExistence type="predicted"/>
<dbReference type="InterPro" id="IPR000742">
    <property type="entry name" value="EGF"/>
</dbReference>
<feature type="chain" id="PRO_5029789336" evidence="6">
    <location>
        <begin position="18"/>
        <end position="1652"/>
    </location>
</feature>
<evidence type="ECO:0000256" key="6">
    <source>
        <dbReference type="SAM" id="SignalP"/>
    </source>
</evidence>
<dbReference type="PROSITE" id="PS50024">
    <property type="entry name" value="SEA"/>
    <property type="match status" value="1"/>
</dbReference>
<dbReference type="InterPro" id="IPR036364">
    <property type="entry name" value="SEA_dom_sf"/>
</dbReference>
<keyword evidence="1" id="KW-0722">Serine protease inhibitor</keyword>
<dbReference type="Pfam" id="PF03351">
    <property type="entry name" value="DOMON"/>
    <property type="match status" value="4"/>
</dbReference>
<evidence type="ECO:0000256" key="1">
    <source>
        <dbReference type="ARBA" id="ARBA00022900"/>
    </source>
</evidence>